<dbReference type="PANTHER" id="PTHR43176:SF3">
    <property type="entry name" value="3-HYDROXYISOBUTYRYL-COA HYDROLASE, MITOCHONDRIAL"/>
    <property type="match status" value="1"/>
</dbReference>
<evidence type="ECO:0000256" key="5">
    <source>
        <dbReference type="ARBA" id="ARBA00023128"/>
    </source>
</evidence>
<sequence length="480" mass="53917">MPLRAKVLSHPQMSTQASLASPEIHKPREGDEPADVVFNSLYGLRSIELNRPKKLNALNGSMIRKIGPRMLEWAKSDMANIVVIKGTGPRAFCAGGDVAALVRWNAEGPKGQKKSTDYFALEYQLDHLIATYSKPVVALMDGITMGGGVGLSIHAPFRIATERTVFSMPETTIGFFPDVGASFFLPRMPGELGTYLALTSDRVTGANVFYTGLATHYLHSTSLPTLESRLAELRFHDSQSHEDRLAIINATIEEFCTGLPYDEPIALGGEVRQAIDRCFKFNNVDDIIGALKEEQATAEKEENAKLKEWAKQTLATIRKRSPTSVHVTLRQMRIGRNWSIAETFRREHQMAAKFMKKHDFNEGVTALLIEKRDAKWDPASLEDIYTEDKISEPFFQVDDYPPKLELLNDKNYREYQHNFGVPTEKEVEDLVAEGIYNEAKLVEYFMAKTRAKQGVREVVSEILKRKTLPGEGGVLTWLYS</sequence>
<dbReference type="PROSITE" id="PS00166">
    <property type="entry name" value="ENOYL_COA_HYDRATASE"/>
    <property type="match status" value="1"/>
</dbReference>
<dbReference type="Gene3D" id="3.90.226.10">
    <property type="entry name" value="2-enoyl-CoA Hydratase, Chain A, domain 1"/>
    <property type="match status" value="1"/>
</dbReference>
<dbReference type="InterPro" id="IPR032259">
    <property type="entry name" value="HIBYL-CoA-H"/>
</dbReference>
<evidence type="ECO:0000256" key="3">
    <source>
        <dbReference type="ARBA" id="ARBA00011915"/>
    </source>
</evidence>
<evidence type="ECO:0000256" key="6">
    <source>
        <dbReference type="ARBA" id="ARBA00031181"/>
    </source>
</evidence>
<accession>A0AA40C5T5</accession>
<dbReference type="InterPro" id="IPR029045">
    <property type="entry name" value="ClpP/crotonase-like_dom_sf"/>
</dbReference>
<dbReference type="PANTHER" id="PTHR43176">
    <property type="entry name" value="3-HYDROXYISOBUTYRYL-COA HYDROLASE-RELATED"/>
    <property type="match status" value="1"/>
</dbReference>
<dbReference type="AlphaFoldDB" id="A0AA40C5T5"/>
<name>A0AA40C5T5_9PEZI</name>
<dbReference type="CDD" id="cd06558">
    <property type="entry name" value="crotonase-like"/>
    <property type="match status" value="1"/>
</dbReference>
<evidence type="ECO:0000313" key="9">
    <source>
        <dbReference type="EMBL" id="KAK0626541.1"/>
    </source>
</evidence>
<evidence type="ECO:0000256" key="1">
    <source>
        <dbReference type="ARBA" id="ARBA00001709"/>
    </source>
</evidence>
<dbReference type="GO" id="GO:0006574">
    <property type="term" value="P:L-valine catabolic process"/>
    <property type="evidence" value="ECO:0007669"/>
    <property type="project" value="TreeGrafter"/>
</dbReference>
<dbReference type="GO" id="GO:0005739">
    <property type="term" value="C:mitochondrion"/>
    <property type="evidence" value="ECO:0007669"/>
    <property type="project" value="UniProtKB-SubCell"/>
</dbReference>
<dbReference type="EC" id="3.1.2.4" evidence="3"/>
<protein>
    <recommendedName>
        <fullName evidence="3">3-hydroxyisobutyryl-CoA hydrolase</fullName>
        <ecNumber evidence="3">3.1.2.4</ecNumber>
    </recommendedName>
    <alternativeName>
        <fullName evidence="6">3-hydroxyisobutyryl-coenzyme A hydrolase</fullName>
    </alternativeName>
</protein>
<dbReference type="InterPro" id="IPR045004">
    <property type="entry name" value="ECH_dom"/>
</dbReference>
<dbReference type="FunFam" id="3.90.226.10:FF:000026">
    <property type="entry name" value="3-hydroxyisobutyryl-CoA hydrolase, mitochondrial"/>
    <property type="match status" value="1"/>
</dbReference>
<comment type="catalytic activity">
    <reaction evidence="1">
        <text>3-hydroxy-2-methylpropanoyl-CoA + H2O = 3-hydroxy-2-methylpropanoate + CoA + H(+)</text>
        <dbReference type="Rhea" id="RHEA:20888"/>
        <dbReference type="ChEBI" id="CHEBI:11805"/>
        <dbReference type="ChEBI" id="CHEBI:15377"/>
        <dbReference type="ChEBI" id="CHEBI:15378"/>
        <dbReference type="ChEBI" id="CHEBI:57287"/>
        <dbReference type="ChEBI" id="CHEBI:57340"/>
        <dbReference type="EC" id="3.1.2.4"/>
    </reaction>
</comment>
<dbReference type="Proteomes" id="UP001175000">
    <property type="component" value="Unassembled WGS sequence"/>
</dbReference>
<evidence type="ECO:0000256" key="4">
    <source>
        <dbReference type="ARBA" id="ARBA00022801"/>
    </source>
</evidence>
<keyword evidence="10" id="KW-1185">Reference proteome</keyword>
<evidence type="ECO:0000259" key="8">
    <source>
        <dbReference type="Pfam" id="PF16113"/>
    </source>
</evidence>
<dbReference type="SUPFAM" id="SSF52096">
    <property type="entry name" value="ClpP/crotonase"/>
    <property type="match status" value="1"/>
</dbReference>
<gene>
    <name evidence="9" type="ORF">B0T14DRAFT_562437</name>
</gene>
<comment type="caution">
    <text evidence="9">The sequence shown here is derived from an EMBL/GenBank/DDBJ whole genome shotgun (WGS) entry which is preliminary data.</text>
</comment>
<comment type="subcellular location">
    <subcellularLocation>
        <location evidence="2">Mitochondrion</location>
    </subcellularLocation>
</comment>
<organism evidence="9 10">
    <name type="scientific">Immersiella caudata</name>
    <dbReference type="NCBI Taxonomy" id="314043"/>
    <lineage>
        <taxon>Eukaryota</taxon>
        <taxon>Fungi</taxon>
        <taxon>Dikarya</taxon>
        <taxon>Ascomycota</taxon>
        <taxon>Pezizomycotina</taxon>
        <taxon>Sordariomycetes</taxon>
        <taxon>Sordariomycetidae</taxon>
        <taxon>Sordariales</taxon>
        <taxon>Lasiosphaeriaceae</taxon>
        <taxon>Immersiella</taxon>
    </lineage>
</organism>
<evidence type="ECO:0000256" key="2">
    <source>
        <dbReference type="ARBA" id="ARBA00004173"/>
    </source>
</evidence>
<dbReference type="GO" id="GO:0003860">
    <property type="term" value="F:3-hydroxyisobutyryl-CoA hydrolase activity"/>
    <property type="evidence" value="ECO:0007669"/>
    <property type="project" value="UniProtKB-EC"/>
</dbReference>
<keyword evidence="4" id="KW-0378">Hydrolase</keyword>
<feature type="domain" description="Enoyl-CoA hydratase/isomerase" evidence="8">
    <location>
        <begin position="45"/>
        <end position="387"/>
    </location>
</feature>
<evidence type="ECO:0000256" key="7">
    <source>
        <dbReference type="SAM" id="MobiDB-lite"/>
    </source>
</evidence>
<dbReference type="EMBL" id="JAULSU010000002">
    <property type="protein sequence ID" value="KAK0626541.1"/>
    <property type="molecule type" value="Genomic_DNA"/>
</dbReference>
<evidence type="ECO:0000313" key="10">
    <source>
        <dbReference type="Proteomes" id="UP001175000"/>
    </source>
</evidence>
<dbReference type="Pfam" id="PF16113">
    <property type="entry name" value="ECH_2"/>
    <property type="match status" value="1"/>
</dbReference>
<proteinExistence type="predicted"/>
<dbReference type="NCBIfam" id="NF004127">
    <property type="entry name" value="PRK05617.1"/>
    <property type="match status" value="1"/>
</dbReference>
<feature type="region of interest" description="Disordered" evidence="7">
    <location>
        <begin position="1"/>
        <end position="32"/>
    </location>
</feature>
<dbReference type="InterPro" id="IPR018376">
    <property type="entry name" value="Enoyl-CoA_hyd/isom_CS"/>
</dbReference>
<reference evidence="9" key="1">
    <citation type="submission" date="2023-06" db="EMBL/GenBank/DDBJ databases">
        <title>Genome-scale phylogeny and comparative genomics of the fungal order Sordariales.</title>
        <authorList>
            <consortium name="Lawrence Berkeley National Laboratory"/>
            <person name="Hensen N."/>
            <person name="Bonometti L."/>
            <person name="Westerberg I."/>
            <person name="Brannstrom I.O."/>
            <person name="Guillou S."/>
            <person name="Cros-Aarteil S."/>
            <person name="Calhoun S."/>
            <person name="Haridas S."/>
            <person name="Kuo A."/>
            <person name="Mondo S."/>
            <person name="Pangilinan J."/>
            <person name="Riley R."/>
            <person name="Labutti K."/>
            <person name="Andreopoulos B."/>
            <person name="Lipzen A."/>
            <person name="Chen C."/>
            <person name="Yanf M."/>
            <person name="Daum C."/>
            <person name="Ng V."/>
            <person name="Clum A."/>
            <person name="Steindorff A."/>
            <person name="Ohm R."/>
            <person name="Martin F."/>
            <person name="Silar P."/>
            <person name="Natvig D."/>
            <person name="Lalanne C."/>
            <person name="Gautier V."/>
            <person name="Ament-Velasquez S.L."/>
            <person name="Kruys A."/>
            <person name="Hutchinson M.I."/>
            <person name="Powell A.J."/>
            <person name="Barry K."/>
            <person name="Miller A.N."/>
            <person name="Grigoriev I.V."/>
            <person name="Debuchy R."/>
            <person name="Gladieux P."/>
            <person name="Thoren M.H."/>
            <person name="Johannesson H."/>
        </authorList>
    </citation>
    <scope>NUCLEOTIDE SEQUENCE</scope>
    <source>
        <strain evidence="9">CBS 606.72</strain>
    </source>
</reference>
<keyword evidence="5" id="KW-0496">Mitochondrion</keyword>